<organism evidence="1 2">
    <name type="scientific">Artomyces pyxidatus</name>
    <dbReference type="NCBI Taxonomy" id="48021"/>
    <lineage>
        <taxon>Eukaryota</taxon>
        <taxon>Fungi</taxon>
        <taxon>Dikarya</taxon>
        <taxon>Basidiomycota</taxon>
        <taxon>Agaricomycotina</taxon>
        <taxon>Agaricomycetes</taxon>
        <taxon>Russulales</taxon>
        <taxon>Auriscalpiaceae</taxon>
        <taxon>Artomyces</taxon>
    </lineage>
</organism>
<reference evidence="1" key="2">
    <citation type="journal article" date="2022" name="New Phytol.">
        <title>Evolutionary transition to the ectomycorrhizal habit in the genomes of a hyperdiverse lineage of mushroom-forming fungi.</title>
        <authorList>
            <person name="Looney B."/>
            <person name="Miyauchi S."/>
            <person name="Morin E."/>
            <person name="Drula E."/>
            <person name="Courty P.E."/>
            <person name="Kohler A."/>
            <person name="Kuo A."/>
            <person name="LaButti K."/>
            <person name="Pangilinan J."/>
            <person name="Lipzen A."/>
            <person name="Riley R."/>
            <person name="Andreopoulos W."/>
            <person name="He G."/>
            <person name="Johnson J."/>
            <person name="Nolan M."/>
            <person name="Tritt A."/>
            <person name="Barry K.W."/>
            <person name="Grigoriev I.V."/>
            <person name="Nagy L.G."/>
            <person name="Hibbett D."/>
            <person name="Henrissat B."/>
            <person name="Matheny P.B."/>
            <person name="Labbe J."/>
            <person name="Martin F.M."/>
        </authorList>
    </citation>
    <scope>NUCLEOTIDE SEQUENCE</scope>
    <source>
        <strain evidence="1">HHB10654</strain>
    </source>
</reference>
<protein>
    <submittedName>
        <fullName evidence="1">Uncharacterized protein</fullName>
    </submittedName>
</protein>
<gene>
    <name evidence="1" type="ORF">BV25DRAFT_1954404</name>
</gene>
<evidence type="ECO:0000313" key="2">
    <source>
        <dbReference type="Proteomes" id="UP000814140"/>
    </source>
</evidence>
<comment type="caution">
    <text evidence="1">The sequence shown here is derived from an EMBL/GenBank/DDBJ whole genome shotgun (WGS) entry which is preliminary data.</text>
</comment>
<sequence length="383" mass="42556">MPAGQLGHELFQRDRLDELQLPPFHPEDITPASAGKAMMFPLPENDAVRIFGVPKNVLVDFRVLSKPASIVRDVTLRIVDKLQRASEQSSEKNRVVLAGSSGSGKSYLLLQAVEFAASTGWIVLYIPRGTINLVNSTTPYVYDLRTQTYQQPIFAYQTLQRLLTVNSSALDRLVTETEVEIEKRAPLPSGTPLKTLIDVGLKDQSVAPTVLSALIEELGKQTQIPVLLAIDDFQALFSKSSYRDPHFSTIKSWHLSMPRLLLEYTSGQKTFARGAVIGALSSSNTTFKLSTELRHALGLQPWLHPDPYLKIAPEIAAFTKGIKTWMVPDRLTVDEAASLFEVWSKDKTLHTNAVDELFMAKYTESGGNAREFVWKGLLSTLET</sequence>
<accession>A0ACB8SWZ3</accession>
<name>A0ACB8SWZ3_9AGAM</name>
<reference evidence="1" key="1">
    <citation type="submission" date="2021-03" db="EMBL/GenBank/DDBJ databases">
        <authorList>
            <consortium name="DOE Joint Genome Institute"/>
            <person name="Ahrendt S."/>
            <person name="Looney B.P."/>
            <person name="Miyauchi S."/>
            <person name="Morin E."/>
            <person name="Drula E."/>
            <person name="Courty P.E."/>
            <person name="Chicoki N."/>
            <person name="Fauchery L."/>
            <person name="Kohler A."/>
            <person name="Kuo A."/>
            <person name="Labutti K."/>
            <person name="Pangilinan J."/>
            <person name="Lipzen A."/>
            <person name="Riley R."/>
            <person name="Andreopoulos W."/>
            <person name="He G."/>
            <person name="Johnson J."/>
            <person name="Barry K.W."/>
            <person name="Grigoriev I.V."/>
            <person name="Nagy L."/>
            <person name="Hibbett D."/>
            <person name="Henrissat B."/>
            <person name="Matheny P.B."/>
            <person name="Labbe J."/>
            <person name="Martin F."/>
        </authorList>
    </citation>
    <scope>NUCLEOTIDE SEQUENCE</scope>
    <source>
        <strain evidence="1">HHB10654</strain>
    </source>
</reference>
<dbReference type="Proteomes" id="UP000814140">
    <property type="component" value="Unassembled WGS sequence"/>
</dbReference>
<evidence type="ECO:0000313" key="1">
    <source>
        <dbReference type="EMBL" id="KAI0060655.1"/>
    </source>
</evidence>
<dbReference type="EMBL" id="MU277217">
    <property type="protein sequence ID" value="KAI0060655.1"/>
    <property type="molecule type" value="Genomic_DNA"/>
</dbReference>
<proteinExistence type="predicted"/>
<keyword evidence="2" id="KW-1185">Reference proteome</keyword>